<keyword evidence="6 10" id="KW-0808">Transferase</keyword>
<evidence type="ECO:0000256" key="6">
    <source>
        <dbReference type="ARBA" id="ARBA00022679"/>
    </source>
</evidence>
<dbReference type="NCBIfam" id="NF003629">
    <property type="entry name" value="PRK05270.1-2"/>
    <property type="match status" value="1"/>
</dbReference>
<evidence type="ECO:0000259" key="11">
    <source>
        <dbReference type="Pfam" id="PF01087"/>
    </source>
</evidence>
<evidence type="ECO:0000313" key="14">
    <source>
        <dbReference type="Proteomes" id="UP000318521"/>
    </source>
</evidence>
<protein>
    <recommendedName>
        <fullName evidence="10">Galactose-1-phosphate uridylyltransferase</fullName>
        <shortName evidence="10">Gal-1-P uridylyltransferase</shortName>
        <ecNumber evidence="10">2.7.7.12</ecNumber>
    </recommendedName>
    <alternativeName>
        <fullName evidence="10">UDP-glucose--hexose-1-phosphate uridylyltransferase</fullName>
    </alternativeName>
</protein>
<dbReference type="Pfam" id="PF02744">
    <property type="entry name" value="GalP_UDP_tr_C"/>
    <property type="match status" value="1"/>
</dbReference>
<organism evidence="13 14">
    <name type="scientific">Alkalicoccobacillus porphyridii</name>
    <dbReference type="NCBI Taxonomy" id="2597270"/>
    <lineage>
        <taxon>Bacteria</taxon>
        <taxon>Bacillati</taxon>
        <taxon>Bacillota</taxon>
        <taxon>Bacilli</taxon>
        <taxon>Bacillales</taxon>
        <taxon>Bacillaceae</taxon>
        <taxon>Alkalicoccobacillus</taxon>
    </lineage>
</organism>
<proteinExistence type="inferred from homology"/>
<evidence type="ECO:0000256" key="10">
    <source>
        <dbReference type="HAMAP-Rule" id="MF_00571"/>
    </source>
</evidence>
<comment type="caution">
    <text evidence="13">The sequence shown here is derived from an EMBL/GenBank/DDBJ whole genome shotgun (WGS) entry which is preliminary data.</text>
</comment>
<dbReference type="PROSITE" id="PS01163">
    <property type="entry name" value="GAL_P_UDP_TRANSF_II"/>
    <property type="match status" value="1"/>
</dbReference>
<comment type="similarity">
    <text evidence="4 10">Belongs to the galactose-1-phosphate uridylyltransferase type 2 family.</text>
</comment>
<dbReference type="Pfam" id="PF01087">
    <property type="entry name" value="GalP_UDP_transf"/>
    <property type="match status" value="1"/>
</dbReference>
<name>A0A554A448_9BACI</name>
<keyword evidence="5 10" id="KW-0963">Cytoplasm</keyword>
<dbReference type="HAMAP" id="MF_00571">
    <property type="entry name" value="GalP_UDP_trans"/>
    <property type="match status" value="1"/>
</dbReference>
<dbReference type="Proteomes" id="UP000318521">
    <property type="component" value="Unassembled WGS sequence"/>
</dbReference>
<evidence type="ECO:0000256" key="4">
    <source>
        <dbReference type="ARBA" id="ARBA00008706"/>
    </source>
</evidence>
<evidence type="ECO:0000313" key="13">
    <source>
        <dbReference type="EMBL" id="TSB48469.1"/>
    </source>
</evidence>
<comment type="catalytic activity">
    <reaction evidence="1 10">
        <text>alpha-D-galactose 1-phosphate + UDP-alpha-D-glucose = alpha-D-glucose 1-phosphate + UDP-alpha-D-galactose</text>
        <dbReference type="Rhea" id="RHEA:13989"/>
        <dbReference type="ChEBI" id="CHEBI:58336"/>
        <dbReference type="ChEBI" id="CHEBI:58601"/>
        <dbReference type="ChEBI" id="CHEBI:58885"/>
        <dbReference type="ChEBI" id="CHEBI:66914"/>
        <dbReference type="EC" id="2.7.7.12"/>
    </reaction>
</comment>
<dbReference type="PANTHER" id="PTHR39191">
    <property type="entry name" value="GALACTOSE-1-PHOSPHATE URIDYLYLTRANSFERASE"/>
    <property type="match status" value="1"/>
</dbReference>
<dbReference type="PIRSF" id="PIRSF006005">
    <property type="entry name" value="GalT_BS"/>
    <property type="match status" value="1"/>
</dbReference>
<dbReference type="GO" id="GO:0005737">
    <property type="term" value="C:cytoplasm"/>
    <property type="evidence" value="ECO:0007669"/>
    <property type="project" value="UniProtKB-SubCell"/>
</dbReference>
<evidence type="ECO:0000256" key="9">
    <source>
        <dbReference type="ARBA" id="ARBA00023277"/>
    </source>
</evidence>
<feature type="domain" description="Galactose-1-phosphate uridyl transferase C-terminal" evidence="12">
    <location>
        <begin position="250"/>
        <end position="430"/>
    </location>
</feature>
<evidence type="ECO:0000256" key="1">
    <source>
        <dbReference type="ARBA" id="ARBA00001107"/>
    </source>
</evidence>
<dbReference type="InterPro" id="IPR023425">
    <property type="entry name" value="GalP_uridyl_Trfase_II_CS"/>
</dbReference>
<gene>
    <name evidence="10" type="primary">galT</name>
    <name evidence="13" type="ORF">FN960_02640</name>
</gene>
<keyword evidence="8 10" id="KW-0299">Galactose metabolism</keyword>
<dbReference type="RefSeq" id="WP_143846813.1">
    <property type="nucleotide sequence ID" value="NZ_VLXZ01000001.1"/>
</dbReference>
<evidence type="ECO:0000259" key="12">
    <source>
        <dbReference type="Pfam" id="PF02744"/>
    </source>
</evidence>
<sequence>MFLNIQQSIEELLAYGRSKGLLEEGDVEFARNQLLYELGLDEADSELAVGSGSQTAAELLKPILNWAVLNEKIEQDTTLFRDLFDTKLMGHLTPWPSVVTDRFYKRYQEQGPSVATKEFYQLAQDTHYIRMDRVALNESWASHESYGELEITINLSKPELDPKDIEKAKQSVASSYPDGLLHPENVGYAGRVNHPARQNLRQVPVELGEEKWLLQFSPYVYYHQHAIVLSKEKRPMQITKSTFSRLLEFVDKFPHYFIGSNADLPIVGGSILSHDHYQAGQHEFPMARAGSRWSFTLKGAPDVEASLLDWPMTVIRLRGKNRAHLEDAGASVLHEWRNYSDEQTAIYSSTDEELHNTITPIARFREGLFELDLVLRNNRTTDEHPFGLFHPHLEVHPIKKENIGLIEVMGLAILPGRLKNELLELAEALTQDKRENDWNVDEKLTKHLGWVKQMDSTLFSSSPQENLQHLKEEVGHIFSTALSHCGVFKQDEEAGLQAFQRFISKVNEN</sequence>
<dbReference type="OrthoDB" id="2293at2"/>
<comment type="subcellular location">
    <subcellularLocation>
        <location evidence="2 10">Cytoplasm</location>
    </subcellularLocation>
</comment>
<dbReference type="GO" id="GO:0006012">
    <property type="term" value="P:galactose metabolic process"/>
    <property type="evidence" value="ECO:0007669"/>
    <property type="project" value="UniProtKB-UniRule"/>
</dbReference>
<keyword evidence="9 10" id="KW-0119">Carbohydrate metabolism</keyword>
<dbReference type="PANTHER" id="PTHR39191:SF1">
    <property type="entry name" value="DUF4922 DOMAIN-CONTAINING PROTEIN"/>
    <property type="match status" value="1"/>
</dbReference>
<keyword evidence="7 10" id="KW-0548">Nucleotidyltransferase</keyword>
<dbReference type="InterPro" id="IPR000766">
    <property type="entry name" value="GalP_uridyl_Trfase_II"/>
</dbReference>
<reference evidence="13 14" key="1">
    <citation type="submission" date="2019-07" db="EMBL/GenBank/DDBJ databases">
        <authorList>
            <person name="Park Y.J."/>
            <person name="Jeong S.E."/>
            <person name="Jung H.S."/>
        </authorList>
    </citation>
    <scope>NUCLEOTIDE SEQUENCE [LARGE SCALE GENOMIC DNA]</scope>
    <source>
        <strain evidence="14">P16(2019)</strain>
    </source>
</reference>
<dbReference type="InterPro" id="IPR005850">
    <property type="entry name" value="GalP_Utransf_C"/>
</dbReference>
<feature type="domain" description="Galactose-1-phosphate uridyl transferase N-terminal" evidence="11">
    <location>
        <begin position="50"/>
        <end position="235"/>
    </location>
</feature>
<evidence type="ECO:0000256" key="3">
    <source>
        <dbReference type="ARBA" id="ARBA00004947"/>
    </source>
</evidence>
<evidence type="ECO:0000256" key="5">
    <source>
        <dbReference type="ARBA" id="ARBA00022490"/>
    </source>
</evidence>
<keyword evidence="14" id="KW-1185">Reference proteome</keyword>
<evidence type="ECO:0000256" key="8">
    <source>
        <dbReference type="ARBA" id="ARBA00023144"/>
    </source>
</evidence>
<evidence type="ECO:0000256" key="2">
    <source>
        <dbReference type="ARBA" id="ARBA00004496"/>
    </source>
</evidence>
<dbReference type="GO" id="GO:0008108">
    <property type="term" value="F:UDP-glucose:hexose-1-phosphate uridylyltransferase activity"/>
    <property type="evidence" value="ECO:0007669"/>
    <property type="project" value="UniProtKB-UniRule"/>
</dbReference>
<dbReference type="InterPro" id="IPR005849">
    <property type="entry name" value="GalP_Utransf_N"/>
</dbReference>
<dbReference type="UniPathway" id="UPA00214"/>
<dbReference type="AlphaFoldDB" id="A0A554A448"/>
<accession>A0A554A448</accession>
<dbReference type="EMBL" id="VLXZ01000001">
    <property type="protein sequence ID" value="TSB48469.1"/>
    <property type="molecule type" value="Genomic_DNA"/>
</dbReference>
<evidence type="ECO:0000256" key="7">
    <source>
        <dbReference type="ARBA" id="ARBA00022695"/>
    </source>
</evidence>
<comment type="pathway">
    <text evidence="3 10">Carbohydrate metabolism; galactose metabolism.</text>
</comment>
<dbReference type="EC" id="2.7.7.12" evidence="10"/>